<dbReference type="InterPro" id="IPR041538">
    <property type="entry name" value="RavA-like_AAA_lid"/>
</dbReference>
<sequence length="383" mass="43364">MADVLRLGRKLTESVLEPMKKSFVGKDEIIDLLGICLVARENLFILGPPGTAKSALVQQLARRIEGKVFDYLLTRFSEPNEIFGPFDIRRLREGELITNTEGMLPEATFVFLDELLNANSAILNSLLLVLNERIFRRGRETRHLPTLIVVGASNHLPQDDALGALFDRFLLRVRSDNVHQEQLSSVLSAGWQLDMQREENEAEVTIEDVQRLNSLLRSVDLSQVQATYVELVHRLRHVGVAISDRRAVKLQRILAASALLCGRLVVNRTDLWVLRHIWDTEEQQDVLAAVIDDVLQDASEEEKAVSHPRSHDNNAPDPERLAAEIQRIDTRITQGNLPATDQSYVRDQLGLLAARCQWVNDEQQRTFLETQVNKLLDRLGEAV</sequence>
<dbReference type="InterPro" id="IPR027417">
    <property type="entry name" value="P-loop_NTPase"/>
</dbReference>
<evidence type="ECO:0000313" key="4">
    <source>
        <dbReference type="Proteomes" id="UP000238322"/>
    </source>
</evidence>
<dbReference type="InterPro" id="IPR045427">
    <property type="entry name" value="MoxR"/>
</dbReference>
<accession>A0A2S8G548</accession>
<dbReference type="EMBL" id="PUHY01000004">
    <property type="protein sequence ID" value="PQO39543.1"/>
    <property type="molecule type" value="Genomic_DNA"/>
</dbReference>
<dbReference type="Pfam" id="PF17868">
    <property type="entry name" value="AAA_lid_8"/>
    <property type="match status" value="1"/>
</dbReference>
<evidence type="ECO:0000259" key="2">
    <source>
        <dbReference type="SMART" id="SM00382"/>
    </source>
</evidence>
<dbReference type="CDD" id="cd00009">
    <property type="entry name" value="AAA"/>
    <property type="match status" value="1"/>
</dbReference>
<feature type="compositionally biased region" description="Basic and acidic residues" evidence="1">
    <location>
        <begin position="301"/>
        <end position="319"/>
    </location>
</feature>
<dbReference type="PANTHER" id="PTHR32204:SF0">
    <property type="entry name" value="ATPASE RAVA"/>
    <property type="match status" value="1"/>
</dbReference>
<evidence type="ECO:0000256" key="1">
    <source>
        <dbReference type="SAM" id="MobiDB-lite"/>
    </source>
</evidence>
<dbReference type="AlphaFoldDB" id="A0A2S8G548"/>
<gene>
    <name evidence="3" type="ORF">C5Y83_02010</name>
</gene>
<dbReference type="Gene3D" id="3.40.50.300">
    <property type="entry name" value="P-loop containing nucleotide triphosphate hydrolases"/>
    <property type="match status" value="1"/>
</dbReference>
<dbReference type="Pfam" id="PF20030">
    <property type="entry name" value="bpMoxR"/>
    <property type="match status" value="1"/>
</dbReference>
<reference evidence="3 4" key="1">
    <citation type="submission" date="2018-02" db="EMBL/GenBank/DDBJ databases">
        <title>Comparative genomes isolates from brazilian mangrove.</title>
        <authorList>
            <person name="Araujo J.E."/>
            <person name="Taketani R.G."/>
            <person name="Silva M.C.P."/>
            <person name="Loureco M.V."/>
            <person name="Andreote F.D."/>
        </authorList>
    </citation>
    <scope>NUCLEOTIDE SEQUENCE [LARGE SCALE GENOMIC DNA]</scope>
    <source>
        <strain evidence="3 4">Hex-1 MGV</strain>
    </source>
</reference>
<dbReference type="SUPFAM" id="SSF52540">
    <property type="entry name" value="P-loop containing nucleoside triphosphate hydrolases"/>
    <property type="match status" value="1"/>
</dbReference>
<dbReference type="InterPro" id="IPR003593">
    <property type="entry name" value="AAA+_ATPase"/>
</dbReference>
<feature type="domain" description="AAA+ ATPase" evidence="2">
    <location>
        <begin position="39"/>
        <end position="176"/>
    </location>
</feature>
<feature type="region of interest" description="Disordered" evidence="1">
    <location>
        <begin position="300"/>
        <end position="319"/>
    </location>
</feature>
<name>A0A2S8G548_9BACT</name>
<dbReference type="PANTHER" id="PTHR32204">
    <property type="entry name" value="ATPASE RAVA"/>
    <property type="match status" value="1"/>
</dbReference>
<protein>
    <submittedName>
        <fullName evidence="3">ATPase</fullName>
    </submittedName>
</protein>
<dbReference type="OrthoDB" id="1814213at2"/>
<evidence type="ECO:0000313" key="3">
    <source>
        <dbReference type="EMBL" id="PQO39543.1"/>
    </source>
</evidence>
<dbReference type="Proteomes" id="UP000238322">
    <property type="component" value="Unassembled WGS sequence"/>
</dbReference>
<proteinExistence type="predicted"/>
<comment type="caution">
    <text evidence="3">The sequence shown here is derived from an EMBL/GenBank/DDBJ whole genome shotgun (WGS) entry which is preliminary data.</text>
</comment>
<dbReference type="InterPro" id="IPR050513">
    <property type="entry name" value="RavA_ATPases"/>
</dbReference>
<organism evidence="3 4">
    <name type="scientific">Blastopirellula marina</name>
    <dbReference type="NCBI Taxonomy" id="124"/>
    <lineage>
        <taxon>Bacteria</taxon>
        <taxon>Pseudomonadati</taxon>
        <taxon>Planctomycetota</taxon>
        <taxon>Planctomycetia</taxon>
        <taxon>Pirellulales</taxon>
        <taxon>Pirellulaceae</taxon>
        <taxon>Blastopirellula</taxon>
    </lineage>
</organism>
<dbReference type="SMART" id="SM00382">
    <property type="entry name" value="AAA"/>
    <property type="match status" value="1"/>
</dbReference>